<sequence>MAISEVKICNLALRKLGARLIESLSDSSQEAVTCNLFYEQVRDAVLRDHPWNFATCRCRLAKLAQAPAFGFSFQYQVPVDCLHLRQLSRADDEFVVEGDKILTNMDGASAIYTSKVSNPVLFDSSFVMAFSARLAAEMADDITGSSSKAREMWTLYLNAMQSARLADSSEGREDEILNDPWLEARGIHGLDSPVWRA</sequence>
<dbReference type="Proteomes" id="UP000199053">
    <property type="component" value="Unassembled WGS sequence"/>
</dbReference>
<reference evidence="2" key="1">
    <citation type="submission" date="2016-10" db="EMBL/GenBank/DDBJ databases">
        <authorList>
            <person name="Varghese N."/>
            <person name="Submissions S."/>
        </authorList>
    </citation>
    <scope>NUCLEOTIDE SEQUENCE [LARGE SCALE GENOMIC DNA]</scope>
    <source>
        <strain evidence="2">DSM 16995</strain>
    </source>
</reference>
<dbReference type="STRING" id="246191.SAMN05660337_2003"/>
<evidence type="ECO:0000313" key="2">
    <source>
        <dbReference type="Proteomes" id="UP000199053"/>
    </source>
</evidence>
<gene>
    <name evidence="1" type="ORF">SAMN05660337_2003</name>
</gene>
<proteinExistence type="predicted"/>
<evidence type="ECO:0000313" key="1">
    <source>
        <dbReference type="EMBL" id="SDL07812.1"/>
    </source>
</evidence>
<organism evidence="1 2">
    <name type="scientific">Maridesulfovibrio ferrireducens</name>
    <dbReference type="NCBI Taxonomy" id="246191"/>
    <lineage>
        <taxon>Bacteria</taxon>
        <taxon>Pseudomonadati</taxon>
        <taxon>Thermodesulfobacteriota</taxon>
        <taxon>Desulfovibrionia</taxon>
        <taxon>Desulfovibrionales</taxon>
        <taxon>Desulfovibrionaceae</taxon>
        <taxon>Maridesulfovibrio</taxon>
    </lineage>
</organism>
<dbReference type="AlphaFoldDB" id="A0A1G9H4K1"/>
<dbReference type="OrthoDB" id="7278537at2"/>
<accession>A0A1G9H4K1</accession>
<dbReference type="EMBL" id="FNGA01000003">
    <property type="protein sequence ID" value="SDL07812.1"/>
    <property type="molecule type" value="Genomic_DNA"/>
</dbReference>
<protein>
    <submittedName>
        <fullName evidence="1">Uncharacterized protein</fullName>
    </submittedName>
</protein>
<dbReference type="RefSeq" id="WP_092160705.1">
    <property type="nucleotide sequence ID" value="NZ_FNGA01000003.1"/>
</dbReference>
<name>A0A1G9H4K1_9BACT</name>
<keyword evidence="2" id="KW-1185">Reference proteome</keyword>